<keyword evidence="4" id="KW-1185">Reference proteome</keyword>
<evidence type="ECO:0000313" key="3">
    <source>
        <dbReference type="EMBL" id="MDQ0119051.1"/>
    </source>
</evidence>
<reference evidence="3 4" key="1">
    <citation type="submission" date="2023-07" db="EMBL/GenBank/DDBJ databases">
        <title>Sorghum-associated microbial communities from plants grown in Nebraska, USA.</title>
        <authorList>
            <person name="Schachtman D."/>
        </authorList>
    </citation>
    <scope>NUCLEOTIDE SEQUENCE [LARGE SCALE GENOMIC DNA]</scope>
    <source>
        <strain evidence="3 4">DS994</strain>
    </source>
</reference>
<feature type="region of interest" description="Disordered" evidence="1">
    <location>
        <begin position="1"/>
        <end position="31"/>
    </location>
</feature>
<evidence type="ECO:0008006" key="5">
    <source>
        <dbReference type="Google" id="ProtNLM"/>
    </source>
</evidence>
<organism evidence="3 4">
    <name type="scientific">Pseudarthrobacter defluvii</name>
    <dbReference type="NCBI Taxonomy" id="410837"/>
    <lineage>
        <taxon>Bacteria</taxon>
        <taxon>Bacillati</taxon>
        <taxon>Actinomycetota</taxon>
        <taxon>Actinomycetes</taxon>
        <taxon>Micrococcales</taxon>
        <taxon>Micrococcaceae</taxon>
        <taxon>Pseudarthrobacter</taxon>
    </lineage>
</organism>
<sequence length="123" mass="13275">MSHADGYRPDGEAFPEESRLTRDTAIRGPARPAPYIGAGILLAAAILFPLMPQLYAFDAPRLGGMPFFYWYQLLWVPVSAILTGSAYWLVTREDRRRRAEARAGGPPQAGAASAGTGLGGDRP</sequence>
<accession>A0ABT9UJ02</accession>
<feature type="transmembrane region" description="Helical" evidence="2">
    <location>
        <begin position="35"/>
        <end position="56"/>
    </location>
</feature>
<proteinExistence type="predicted"/>
<feature type="region of interest" description="Disordered" evidence="1">
    <location>
        <begin position="98"/>
        <end position="123"/>
    </location>
</feature>
<dbReference type="EMBL" id="JAUSSY010000007">
    <property type="protein sequence ID" value="MDQ0119051.1"/>
    <property type="molecule type" value="Genomic_DNA"/>
</dbReference>
<evidence type="ECO:0000256" key="1">
    <source>
        <dbReference type="SAM" id="MobiDB-lite"/>
    </source>
</evidence>
<dbReference type="Pfam" id="PF11755">
    <property type="entry name" value="DUF3311"/>
    <property type="match status" value="1"/>
</dbReference>
<keyword evidence="2" id="KW-0812">Transmembrane</keyword>
<protein>
    <recommendedName>
        <fullName evidence="5">DUF3311 domain-containing protein</fullName>
    </recommendedName>
</protein>
<keyword evidence="2" id="KW-1133">Transmembrane helix</keyword>
<feature type="compositionally biased region" description="Basic and acidic residues" evidence="1">
    <location>
        <begin position="1"/>
        <end position="25"/>
    </location>
</feature>
<name>A0ABT9UJ02_9MICC</name>
<evidence type="ECO:0000256" key="2">
    <source>
        <dbReference type="SAM" id="Phobius"/>
    </source>
</evidence>
<dbReference type="RefSeq" id="WP_224026296.1">
    <property type="nucleotide sequence ID" value="NZ_JAUSSY010000007.1"/>
</dbReference>
<dbReference type="InterPro" id="IPR021741">
    <property type="entry name" value="DUF3311"/>
</dbReference>
<dbReference type="Proteomes" id="UP001226389">
    <property type="component" value="Unassembled WGS sequence"/>
</dbReference>
<feature type="transmembrane region" description="Helical" evidence="2">
    <location>
        <begin position="68"/>
        <end position="90"/>
    </location>
</feature>
<evidence type="ECO:0000313" key="4">
    <source>
        <dbReference type="Proteomes" id="UP001226389"/>
    </source>
</evidence>
<comment type="caution">
    <text evidence="3">The sequence shown here is derived from an EMBL/GenBank/DDBJ whole genome shotgun (WGS) entry which is preliminary data.</text>
</comment>
<feature type="compositionally biased region" description="Low complexity" evidence="1">
    <location>
        <begin position="102"/>
        <end position="115"/>
    </location>
</feature>
<gene>
    <name evidence="3" type="ORF">J2T22_002238</name>
</gene>
<keyword evidence="2" id="KW-0472">Membrane</keyword>